<keyword evidence="3" id="KW-1185">Reference proteome</keyword>
<evidence type="ECO:0000256" key="1">
    <source>
        <dbReference type="SAM" id="Phobius"/>
    </source>
</evidence>
<evidence type="ECO:0000313" key="3">
    <source>
        <dbReference type="Proteomes" id="UP001595665"/>
    </source>
</evidence>
<keyword evidence="1" id="KW-0812">Transmembrane</keyword>
<keyword evidence="1" id="KW-1133">Transmembrane helix</keyword>
<dbReference type="EMBL" id="JBHRVV010000001">
    <property type="protein sequence ID" value="MFC3458209.1"/>
    <property type="molecule type" value="Genomic_DNA"/>
</dbReference>
<organism evidence="2 3">
    <name type="scientific">Massilia haematophila</name>
    <dbReference type="NCBI Taxonomy" id="457923"/>
    <lineage>
        <taxon>Bacteria</taxon>
        <taxon>Pseudomonadati</taxon>
        <taxon>Pseudomonadota</taxon>
        <taxon>Betaproteobacteria</taxon>
        <taxon>Burkholderiales</taxon>
        <taxon>Oxalobacteraceae</taxon>
        <taxon>Telluria group</taxon>
        <taxon>Massilia</taxon>
    </lineage>
</organism>
<dbReference type="RefSeq" id="WP_379734671.1">
    <property type="nucleotide sequence ID" value="NZ_JBHRVV010000001.1"/>
</dbReference>
<gene>
    <name evidence="2" type="ORF">ACFOPH_08120</name>
</gene>
<sequence length="60" mass="6326">MNGRFMALWGMPILLGILTVIGLVSALLGDGIWDTVSALALGAPVAVGAWFSLRRKKRSG</sequence>
<name>A0ABV7PGB9_9BURK</name>
<feature type="transmembrane region" description="Helical" evidence="1">
    <location>
        <begin position="35"/>
        <end position="53"/>
    </location>
</feature>
<accession>A0ABV7PGB9</accession>
<reference evidence="3" key="1">
    <citation type="journal article" date="2019" name="Int. J. Syst. Evol. Microbiol.">
        <title>The Global Catalogue of Microorganisms (GCM) 10K type strain sequencing project: providing services to taxonomists for standard genome sequencing and annotation.</title>
        <authorList>
            <consortium name="The Broad Institute Genomics Platform"/>
            <consortium name="The Broad Institute Genome Sequencing Center for Infectious Disease"/>
            <person name="Wu L."/>
            <person name="Ma J."/>
        </authorList>
    </citation>
    <scope>NUCLEOTIDE SEQUENCE [LARGE SCALE GENOMIC DNA]</scope>
    <source>
        <strain evidence="3">CCM 7480</strain>
    </source>
</reference>
<protein>
    <recommendedName>
        <fullName evidence="4">DUF4175 domain-containing protein</fullName>
    </recommendedName>
</protein>
<keyword evidence="1" id="KW-0472">Membrane</keyword>
<comment type="caution">
    <text evidence="2">The sequence shown here is derived from an EMBL/GenBank/DDBJ whole genome shotgun (WGS) entry which is preliminary data.</text>
</comment>
<evidence type="ECO:0000313" key="2">
    <source>
        <dbReference type="EMBL" id="MFC3458209.1"/>
    </source>
</evidence>
<proteinExistence type="predicted"/>
<feature type="transmembrane region" description="Helical" evidence="1">
    <location>
        <begin position="7"/>
        <end position="29"/>
    </location>
</feature>
<dbReference type="Proteomes" id="UP001595665">
    <property type="component" value="Unassembled WGS sequence"/>
</dbReference>
<evidence type="ECO:0008006" key="4">
    <source>
        <dbReference type="Google" id="ProtNLM"/>
    </source>
</evidence>